<evidence type="ECO:0000313" key="7">
    <source>
        <dbReference type="Proteomes" id="UP000621492"/>
    </source>
</evidence>
<dbReference type="InterPro" id="IPR013766">
    <property type="entry name" value="Thioredoxin_domain"/>
</dbReference>
<keyword evidence="7" id="KW-1185">Reference proteome</keyword>
<dbReference type="EMBL" id="BMJD01000010">
    <property type="protein sequence ID" value="GGB39583.1"/>
    <property type="molecule type" value="Genomic_DNA"/>
</dbReference>
<keyword evidence="2 3" id="KW-0186">Copper</keyword>
<dbReference type="Proteomes" id="UP000621492">
    <property type="component" value="Unassembled WGS sequence"/>
</dbReference>
<comment type="similarity">
    <text evidence="1">Belongs to the SCO1/2 family.</text>
</comment>
<dbReference type="PANTHER" id="PTHR12151:SF25">
    <property type="entry name" value="LINALOOL DEHYDRATASE_ISOMERASE DOMAIN-CONTAINING PROTEIN"/>
    <property type="match status" value="1"/>
</dbReference>
<evidence type="ECO:0000256" key="2">
    <source>
        <dbReference type="ARBA" id="ARBA00023008"/>
    </source>
</evidence>
<dbReference type="GO" id="GO:0046872">
    <property type="term" value="F:metal ion binding"/>
    <property type="evidence" value="ECO:0007669"/>
    <property type="project" value="UniProtKB-KW"/>
</dbReference>
<dbReference type="PROSITE" id="PS51352">
    <property type="entry name" value="THIOREDOXIN_2"/>
    <property type="match status" value="1"/>
</dbReference>
<feature type="disulfide bond" description="Redox-active" evidence="4">
    <location>
        <begin position="81"/>
        <end position="85"/>
    </location>
</feature>
<keyword evidence="4" id="KW-1015">Disulfide bond</keyword>
<feature type="domain" description="Thioredoxin" evidence="5">
    <location>
        <begin position="42"/>
        <end position="209"/>
    </location>
</feature>
<reference evidence="6" key="1">
    <citation type="journal article" date="2014" name="Int. J. Syst. Evol. Microbiol.">
        <title>Complete genome sequence of Corynebacterium casei LMG S-19264T (=DSM 44701T), isolated from a smear-ripened cheese.</title>
        <authorList>
            <consortium name="US DOE Joint Genome Institute (JGI-PGF)"/>
            <person name="Walter F."/>
            <person name="Albersmeier A."/>
            <person name="Kalinowski J."/>
            <person name="Ruckert C."/>
        </authorList>
    </citation>
    <scope>NUCLEOTIDE SEQUENCE</scope>
    <source>
        <strain evidence="6">CGMCC 1.15454</strain>
    </source>
</reference>
<accession>A0A9W5TWI5</accession>
<dbReference type="RefSeq" id="WP_188724942.1">
    <property type="nucleotide sequence ID" value="NZ_BMJD01000010.1"/>
</dbReference>
<comment type="caution">
    <text evidence="6">The sequence shown here is derived from an EMBL/GenBank/DDBJ whole genome shotgun (WGS) entry which is preliminary data.</text>
</comment>
<evidence type="ECO:0000313" key="6">
    <source>
        <dbReference type="EMBL" id="GGB39583.1"/>
    </source>
</evidence>
<evidence type="ECO:0000256" key="1">
    <source>
        <dbReference type="ARBA" id="ARBA00010996"/>
    </source>
</evidence>
<reference evidence="6" key="2">
    <citation type="submission" date="2020-09" db="EMBL/GenBank/DDBJ databases">
        <authorList>
            <person name="Sun Q."/>
            <person name="Zhou Y."/>
        </authorList>
    </citation>
    <scope>NUCLEOTIDE SEQUENCE</scope>
    <source>
        <strain evidence="6">CGMCC 1.15454</strain>
    </source>
</reference>
<dbReference type="AlphaFoldDB" id="A0A9W5TWI5"/>
<dbReference type="CDD" id="cd02968">
    <property type="entry name" value="SCO"/>
    <property type="match status" value="1"/>
</dbReference>
<evidence type="ECO:0000256" key="3">
    <source>
        <dbReference type="PIRSR" id="PIRSR603782-1"/>
    </source>
</evidence>
<dbReference type="SUPFAM" id="SSF52833">
    <property type="entry name" value="Thioredoxin-like"/>
    <property type="match status" value="1"/>
</dbReference>
<dbReference type="InterPro" id="IPR003782">
    <property type="entry name" value="SCO1/SenC"/>
</dbReference>
<dbReference type="InterPro" id="IPR036249">
    <property type="entry name" value="Thioredoxin-like_sf"/>
</dbReference>
<sequence>MKNWRNTLAIILVIIFGSALFYVGTDGFRAFTAESARTYELLKDKPVFPDVTLQDSQERTYSFDEFAEGKFVFLTFMYTSCTTVCPQLEMNMADVYEAIPKKYIGKDILFLSISFDPERDNPETLAKYQTYFGSDGETWRMARINDKKELDSLLKRLGVIVIPDGNGNFTHNTAFYLIGKQGHLMEILDYTKIEDAADTVIAMLGNETGG</sequence>
<dbReference type="PANTHER" id="PTHR12151">
    <property type="entry name" value="ELECTRON TRANSPORT PROTIN SCO1/SENC FAMILY MEMBER"/>
    <property type="match status" value="1"/>
</dbReference>
<proteinExistence type="inferred from homology"/>
<feature type="binding site" evidence="3">
    <location>
        <position position="81"/>
    </location>
    <ligand>
        <name>Cu cation</name>
        <dbReference type="ChEBI" id="CHEBI:23378"/>
    </ligand>
</feature>
<organism evidence="6 7">
    <name type="scientific">Lentibacillus populi</name>
    <dbReference type="NCBI Taxonomy" id="1827502"/>
    <lineage>
        <taxon>Bacteria</taxon>
        <taxon>Bacillati</taxon>
        <taxon>Bacillota</taxon>
        <taxon>Bacilli</taxon>
        <taxon>Bacillales</taxon>
        <taxon>Bacillaceae</taxon>
        <taxon>Lentibacillus</taxon>
    </lineage>
</organism>
<evidence type="ECO:0000259" key="5">
    <source>
        <dbReference type="PROSITE" id="PS51352"/>
    </source>
</evidence>
<keyword evidence="3" id="KW-0479">Metal-binding</keyword>
<feature type="binding site" evidence="3">
    <location>
        <position position="171"/>
    </location>
    <ligand>
        <name>Cu cation</name>
        <dbReference type="ChEBI" id="CHEBI:23378"/>
    </ligand>
</feature>
<gene>
    <name evidence="6" type="ORF">GCM10011409_16360</name>
</gene>
<name>A0A9W5TWI5_9BACI</name>
<dbReference type="Gene3D" id="3.40.30.10">
    <property type="entry name" value="Glutaredoxin"/>
    <property type="match status" value="1"/>
</dbReference>
<protein>
    <recommendedName>
        <fullName evidence="5">Thioredoxin domain-containing protein</fullName>
    </recommendedName>
</protein>
<feature type="binding site" evidence="3">
    <location>
        <position position="85"/>
    </location>
    <ligand>
        <name>Cu cation</name>
        <dbReference type="ChEBI" id="CHEBI:23378"/>
    </ligand>
</feature>
<dbReference type="Pfam" id="PF02630">
    <property type="entry name" value="SCO1-SenC"/>
    <property type="match status" value="1"/>
</dbReference>
<evidence type="ECO:0000256" key="4">
    <source>
        <dbReference type="PIRSR" id="PIRSR603782-2"/>
    </source>
</evidence>